<reference evidence="7 8" key="1">
    <citation type="submission" date="2018-09" db="EMBL/GenBank/DDBJ databases">
        <title>A high-quality reference genome of wild soybean provides a powerful tool to mine soybean genomes.</title>
        <authorList>
            <person name="Xie M."/>
            <person name="Chung C.Y.L."/>
            <person name="Li M.-W."/>
            <person name="Wong F.-L."/>
            <person name="Chan T.-F."/>
            <person name="Lam H.-M."/>
        </authorList>
    </citation>
    <scope>NUCLEOTIDE SEQUENCE [LARGE SCALE GENOMIC DNA]</scope>
    <source>
        <strain evidence="8">cv. W05</strain>
        <tissue evidence="7">Hypocotyl of etiolated seedlings</tissue>
    </source>
</reference>
<evidence type="ECO:0000313" key="8">
    <source>
        <dbReference type="Proteomes" id="UP000289340"/>
    </source>
</evidence>
<dbReference type="InterPro" id="IPR044835">
    <property type="entry name" value="ARF_plant"/>
</dbReference>
<keyword evidence="4" id="KW-0804">Transcription</keyword>
<dbReference type="Proteomes" id="UP000289340">
    <property type="component" value="Chromosome 5"/>
</dbReference>
<evidence type="ECO:0000256" key="4">
    <source>
        <dbReference type="ARBA" id="ARBA00023163"/>
    </source>
</evidence>
<dbReference type="GO" id="GO:0003677">
    <property type="term" value="F:DNA binding"/>
    <property type="evidence" value="ECO:0007669"/>
    <property type="project" value="UniProtKB-KW"/>
</dbReference>
<keyword evidence="8" id="KW-1185">Reference proteome</keyword>
<keyword evidence="3" id="KW-0238">DNA-binding</keyword>
<proteinExistence type="predicted"/>
<accession>A0A445KM38</accession>
<dbReference type="EMBL" id="QZWG01000005">
    <property type="protein sequence ID" value="RZC11834.1"/>
    <property type="molecule type" value="Genomic_DNA"/>
</dbReference>
<dbReference type="PANTHER" id="PTHR31384:SF5">
    <property type="entry name" value="AUXIN RESPONSE FACTOR 3"/>
    <property type="match status" value="1"/>
</dbReference>
<evidence type="ECO:0000313" key="7">
    <source>
        <dbReference type="EMBL" id="RZC11834.1"/>
    </source>
</evidence>
<feature type="compositionally biased region" description="Basic and acidic residues" evidence="6">
    <location>
        <begin position="7"/>
        <end position="19"/>
    </location>
</feature>
<feature type="region of interest" description="Disordered" evidence="6">
    <location>
        <begin position="1"/>
        <end position="60"/>
    </location>
</feature>
<comment type="caution">
    <text evidence="7">The sequence shown here is derived from an EMBL/GenBank/DDBJ whole genome shotgun (WGS) entry which is preliminary data.</text>
</comment>
<dbReference type="Gene3D" id="2.40.330.10">
    <property type="entry name" value="DNA-binding pseudobarrel domain"/>
    <property type="match status" value="1"/>
</dbReference>
<evidence type="ECO:0000256" key="2">
    <source>
        <dbReference type="ARBA" id="ARBA00023015"/>
    </source>
</evidence>
<dbReference type="AlphaFoldDB" id="A0A445KM38"/>
<dbReference type="SUPFAM" id="SSF101936">
    <property type="entry name" value="DNA-binding pseudobarrel domain"/>
    <property type="match status" value="1"/>
</dbReference>
<organism evidence="7 8">
    <name type="scientific">Glycine soja</name>
    <name type="common">Wild soybean</name>
    <dbReference type="NCBI Taxonomy" id="3848"/>
    <lineage>
        <taxon>Eukaryota</taxon>
        <taxon>Viridiplantae</taxon>
        <taxon>Streptophyta</taxon>
        <taxon>Embryophyta</taxon>
        <taxon>Tracheophyta</taxon>
        <taxon>Spermatophyta</taxon>
        <taxon>Magnoliopsida</taxon>
        <taxon>eudicotyledons</taxon>
        <taxon>Gunneridae</taxon>
        <taxon>Pentapetalae</taxon>
        <taxon>rosids</taxon>
        <taxon>fabids</taxon>
        <taxon>Fabales</taxon>
        <taxon>Fabaceae</taxon>
        <taxon>Papilionoideae</taxon>
        <taxon>50 kb inversion clade</taxon>
        <taxon>NPAAA clade</taxon>
        <taxon>indigoferoid/millettioid clade</taxon>
        <taxon>Phaseoleae</taxon>
        <taxon>Glycine</taxon>
        <taxon>Glycine subgen. Soja</taxon>
    </lineage>
</organism>
<evidence type="ECO:0000256" key="5">
    <source>
        <dbReference type="ARBA" id="ARBA00023242"/>
    </source>
</evidence>
<protein>
    <submittedName>
        <fullName evidence="7">Auxin response factor 3</fullName>
    </submittedName>
</protein>
<evidence type="ECO:0000256" key="6">
    <source>
        <dbReference type="SAM" id="MobiDB-lite"/>
    </source>
</evidence>
<dbReference type="GO" id="GO:0005634">
    <property type="term" value="C:nucleus"/>
    <property type="evidence" value="ECO:0007669"/>
    <property type="project" value="UniProtKB-SubCell"/>
</dbReference>
<dbReference type="InterPro" id="IPR015300">
    <property type="entry name" value="DNA-bd_pseudobarrel_sf"/>
</dbReference>
<sequence>MKPRFSHSREFNCSDDEPKHKLKANTSPSSSPRIESNRTSEPSQGTGIVVDGEEEDTGAMVKSTTPRMFCKTLRASDTITHGGFSVPHRAAEDCFPSLVLNDVLQQWIGKFANALNNIGM</sequence>
<evidence type="ECO:0000256" key="1">
    <source>
        <dbReference type="ARBA" id="ARBA00004123"/>
    </source>
</evidence>
<dbReference type="PANTHER" id="PTHR31384">
    <property type="entry name" value="AUXIN RESPONSE FACTOR 4-RELATED"/>
    <property type="match status" value="1"/>
</dbReference>
<evidence type="ECO:0000256" key="3">
    <source>
        <dbReference type="ARBA" id="ARBA00023125"/>
    </source>
</evidence>
<gene>
    <name evidence="7" type="ORF">D0Y65_011871</name>
</gene>
<keyword evidence="2" id="KW-0805">Transcription regulation</keyword>
<dbReference type="GO" id="GO:0009725">
    <property type="term" value="P:response to hormone"/>
    <property type="evidence" value="ECO:0007669"/>
    <property type="project" value="InterPro"/>
</dbReference>
<comment type="subcellular location">
    <subcellularLocation>
        <location evidence="1">Nucleus</location>
    </subcellularLocation>
</comment>
<name>A0A445KM38_GLYSO</name>
<dbReference type="GO" id="GO:0006355">
    <property type="term" value="P:regulation of DNA-templated transcription"/>
    <property type="evidence" value="ECO:0007669"/>
    <property type="project" value="InterPro"/>
</dbReference>
<keyword evidence="5" id="KW-0539">Nucleus</keyword>
<feature type="compositionally biased region" description="Polar residues" evidence="6">
    <location>
        <begin position="24"/>
        <end position="46"/>
    </location>
</feature>